<feature type="compositionally biased region" description="Basic residues" evidence="4">
    <location>
        <begin position="7"/>
        <end position="18"/>
    </location>
</feature>
<dbReference type="Pfam" id="PF00011">
    <property type="entry name" value="HSP20"/>
    <property type="match status" value="1"/>
</dbReference>
<dbReference type="InterPro" id="IPR008978">
    <property type="entry name" value="HSP20-like_chaperone"/>
</dbReference>
<dbReference type="SUPFAM" id="SSF49764">
    <property type="entry name" value="HSP20-like chaperones"/>
    <property type="match status" value="1"/>
</dbReference>
<evidence type="ECO:0000259" key="5">
    <source>
        <dbReference type="PROSITE" id="PS01031"/>
    </source>
</evidence>
<dbReference type="EMBL" id="VBPA01000114">
    <property type="protein sequence ID" value="TMQ71606.1"/>
    <property type="molecule type" value="Genomic_DNA"/>
</dbReference>
<dbReference type="AlphaFoldDB" id="A0A538U6T4"/>
<evidence type="ECO:0000256" key="3">
    <source>
        <dbReference type="RuleBase" id="RU003616"/>
    </source>
</evidence>
<reference evidence="6 7" key="1">
    <citation type="journal article" date="2019" name="Nat. Microbiol.">
        <title>Mediterranean grassland soil C-N compound turnover is dependent on rainfall and depth, and is mediated by genomically divergent microorganisms.</title>
        <authorList>
            <person name="Diamond S."/>
            <person name="Andeer P.F."/>
            <person name="Li Z."/>
            <person name="Crits-Christoph A."/>
            <person name="Burstein D."/>
            <person name="Anantharaman K."/>
            <person name="Lane K.R."/>
            <person name="Thomas B.C."/>
            <person name="Pan C."/>
            <person name="Northen T.R."/>
            <person name="Banfield J.F."/>
        </authorList>
    </citation>
    <scope>NUCLEOTIDE SEQUENCE [LARGE SCALE GENOMIC DNA]</scope>
    <source>
        <strain evidence="6">WS_10</strain>
    </source>
</reference>
<dbReference type="InterPro" id="IPR044587">
    <property type="entry name" value="HSP21-like"/>
</dbReference>
<protein>
    <submittedName>
        <fullName evidence="6">Hsp20/alpha crystallin family protein</fullName>
    </submittedName>
</protein>
<dbReference type="InterPro" id="IPR002068">
    <property type="entry name" value="A-crystallin/Hsp20_dom"/>
</dbReference>
<dbReference type="PANTHER" id="PTHR46733">
    <property type="entry name" value="26.5 KDA HEAT SHOCK PROTEIN, MITOCHONDRIAL"/>
    <property type="match status" value="1"/>
</dbReference>
<organism evidence="6 7">
    <name type="scientific">Eiseniibacteriota bacterium</name>
    <dbReference type="NCBI Taxonomy" id="2212470"/>
    <lineage>
        <taxon>Bacteria</taxon>
        <taxon>Candidatus Eiseniibacteriota</taxon>
    </lineage>
</organism>
<feature type="region of interest" description="Disordered" evidence="4">
    <location>
        <begin position="1"/>
        <end position="39"/>
    </location>
</feature>
<dbReference type="PROSITE" id="PS01031">
    <property type="entry name" value="SHSP"/>
    <property type="match status" value="1"/>
</dbReference>
<feature type="domain" description="SHSP" evidence="5">
    <location>
        <begin position="93"/>
        <end position="206"/>
    </location>
</feature>
<sequence length="206" mass="24460">MRGDRANRRRSMNNRRRSGNGESRSELQSRGSDRGMQMRSNRMQPYLGAMDWPLGRDLTNYPSEVLRRIRQDMDRFFEDFGTTMRRGDRGDRQTMSVWSPRTEMIERDNKLIVRVELPGLKRQDVKVCIQDDNLVIEGERRQDEEQRSRGYIESEWFYGRFYREIPLPESVNDADVKANFRDGVLEVELPIPENARERREIPIEAS</sequence>
<comment type="similarity">
    <text evidence="2 3">Belongs to the small heat shock protein (HSP20) family.</text>
</comment>
<evidence type="ECO:0000256" key="2">
    <source>
        <dbReference type="PROSITE-ProRule" id="PRU00285"/>
    </source>
</evidence>
<evidence type="ECO:0000313" key="7">
    <source>
        <dbReference type="Proteomes" id="UP000319836"/>
    </source>
</evidence>
<dbReference type="Gene3D" id="2.60.40.790">
    <property type="match status" value="1"/>
</dbReference>
<evidence type="ECO:0000256" key="1">
    <source>
        <dbReference type="ARBA" id="ARBA00023016"/>
    </source>
</evidence>
<dbReference type="Proteomes" id="UP000319836">
    <property type="component" value="Unassembled WGS sequence"/>
</dbReference>
<accession>A0A538U6T4</accession>
<feature type="compositionally biased region" description="Basic and acidic residues" evidence="4">
    <location>
        <begin position="23"/>
        <end position="33"/>
    </location>
</feature>
<dbReference type="CDD" id="cd06464">
    <property type="entry name" value="ACD_sHsps-like"/>
    <property type="match status" value="1"/>
</dbReference>
<keyword evidence="1" id="KW-0346">Stress response</keyword>
<evidence type="ECO:0000256" key="4">
    <source>
        <dbReference type="SAM" id="MobiDB-lite"/>
    </source>
</evidence>
<dbReference type="PANTHER" id="PTHR46733:SF4">
    <property type="entry name" value="HEAT SHOCK PROTEIN 21, CHLOROPLASTIC"/>
    <property type="match status" value="1"/>
</dbReference>
<proteinExistence type="inferred from homology"/>
<name>A0A538U6T4_UNCEI</name>
<evidence type="ECO:0000313" key="6">
    <source>
        <dbReference type="EMBL" id="TMQ71606.1"/>
    </source>
</evidence>
<dbReference type="GO" id="GO:0009408">
    <property type="term" value="P:response to heat"/>
    <property type="evidence" value="ECO:0007669"/>
    <property type="project" value="InterPro"/>
</dbReference>
<comment type="caution">
    <text evidence="6">The sequence shown here is derived from an EMBL/GenBank/DDBJ whole genome shotgun (WGS) entry which is preliminary data.</text>
</comment>
<gene>
    <name evidence="6" type="ORF">E6K80_05100</name>
</gene>